<name>A0A2M7Q7H8_9BACT</name>
<dbReference type="Proteomes" id="UP000228730">
    <property type="component" value="Unassembled WGS sequence"/>
</dbReference>
<evidence type="ECO:0000313" key="2">
    <source>
        <dbReference type="Proteomes" id="UP000228730"/>
    </source>
</evidence>
<evidence type="ECO:0000313" key="1">
    <source>
        <dbReference type="EMBL" id="PIY59035.1"/>
    </source>
</evidence>
<sequence length="109" mass="12907">MDKLIWTKHSEAKMSFYHFSKQRVQRVLHTPKRIEEGIAPNTIAMMQVAGSQKHPYEIWLMVQEKRQAKRDKRQKITKIISAWKYPGRTKPGEPLPEEILREIREAAIL</sequence>
<accession>A0A2M7Q7H8</accession>
<dbReference type="EMBL" id="PFKY01000036">
    <property type="protein sequence ID" value="PIY59035.1"/>
    <property type="molecule type" value="Genomic_DNA"/>
</dbReference>
<proteinExistence type="predicted"/>
<gene>
    <name evidence="1" type="ORF">COY97_01005</name>
</gene>
<organism evidence="1 2">
    <name type="scientific">Candidatus Wolfebacteria bacterium CG_4_10_14_0_8_um_filter_39_64</name>
    <dbReference type="NCBI Taxonomy" id="1975063"/>
    <lineage>
        <taxon>Bacteria</taxon>
        <taxon>Candidatus Wolfeibacteriota</taxon>
    </lineage>
</organism>
<dbReference type="AlphaFoldDB" id="A0A2M7Q7H8"/>
<reference evidence="2" key="1">
    <citation type="submission" date="2017-09" db="EMBL/GenBank/DDBJ databases">
        <title>Depth-based differentiation of microbial function through sediment-hosted aquifers and enrichment of novel symbionts in the deep terrestrial subsurface.</title>
        <authorList>
            <person name="Probst A.J."/>
            <person name="Ladd B."/>
            <person name="Jarett J.K."/>
            <person name="Geller-Mcgrath D.E."/>
            <person name="Sieber C.M.K."/>
            <person name="Emerson J.B."/>
            <person name="Anantharaman K."/>
            <person name="Thomas B.C."/>
            <person name="Malmstrom R."/>
            <person name="Stieglmeier M."/>
            <person name="Klingl A."/>
            <person name="Woyke T."/>
            <person name="Ryan C.M."/>
            <person name="Banfield J.F."/>
        </authorList>
    </citation>
    <scope>NUCLEOTIDE SEQUENCE [LARGE SCALE GENOMIC DNA]</scope>
</reference>
<protein>
    <submittedName>
        <fullName evidence="1">Uncharacterized protein</fullName>
    </submittedName>
</protein>
<comment type="caution">
    <text evidence="1">The sequence shown here is derived from an EMBL/GenBank/DDBJ whole genome shotgun (WGS) entry which is preliminary data.</text>
</comment>